<dbReference type="AlphaFoldDB" id="A0A9D2M568"/>
<reference evidence="3" key="2">
    <citation type="submission" date="2021-04" db="EMBL/GenBank/DDBJ databases">
        <authorList>
            <person name="Gilroy R."/>
        </authorList>
    </citation>
    <scope>NUCLEOTIDE SEQUENCE</scope>
    <source>
        <strain evidence="3">ChiBcec8-13705</strain>
    </source>
</reference>
<evidence type="ECO:0000313" key="3">
    <source>
        <dbReference type="EMBL" id="HJB41651.1"/>
    </source>
</evidence>
<dbReference type="Gene3D" id="1.10.132.50">
    <property type="entry name" value="ATP synthase (C/AC39) subunit, domain 3"/>
    <property type="match status" value="2"/>
</dbReference>
<dbReference type="InterPro" id="IPR050873">
    <property type="entry name" value="V-ATPase_V0D/AC39_subunit"/>
</dbReference>
<dbReference type="EMBL" id="DWYG01000060">
    <property type="protein sequence ID" value="HJB41651.1"/>
    <property type="molecule type" value="Genomic_DNA"/>
</dbReference>
<organism evidence="3 4">
    <name type="scientific">Candidatus Gemmiger avicola</name>
    <dbReference type="NCBI Taxonomy" id="2838605"/>
    <lineage>
        <taxon>Bacteria</taxon>
        <taxon>Bacillati</taxon>
        <taxon>Bacillota</taxon>
        <taxon>Clostridia</taxon>
        <taxon>Eubacteriales</taxon>
        <taxon>Gemmiger</taxon>
    </lineage>
</organism>
<dbReference type="SUPFAM" id="SSF103486">
    <property type="entry name" value="V-type ATP synthase subunit C"/>
    <property type="match status" value="1"/>
</dbReference>
<dbReference type="InterPro" id="IPR036079">
    <property type="entry name" value="ATPase_csu/dsu_sf"/>
</dbReference>
<evidence type="ECO:0000256" key="1">
    <source>
        <dbReference type="ARBA" id="ARBA00022448"/>
    </source>
</evidence>
<keyword evidence="1" id="KW-0813">Transport</keyword>
<gene>
    <name evidence="3" type="ORF">H9945_04055</name>
</gene>
<reference evidence="3" key="1">
    <citation type="journal article" date="2021" name="PeerJ">
        <title>Extensive microbial diversity within the chicken gut microbiome revealed by metagenomics and culture.</title>
        <authorList>
            <person name="Gilroy R."/>
            <person name="Ravi A."/>
            <person name="Getino M."/>
            <person name="Pursley I."/>
            <person name="Horton D.L."/>
            <person name="Alikhan N.F."/>
            <person name="Baker D."/>
            <person name="Gharbi K."/>
            <person name="Hall N."/>
            <person name="Watson M."/>
            <person name="Adriaenssens E.M."/>
            <person name="Foster-Nyarko E."/>
            <person name="Jarju S."/>
            <person name="Secka A."/>
            <person name="Antonio M."/>
            <person name="Oren A."/>
            <person name="Chaudhuri R.R."/>
            <person name="La Ragione R."/>
            <person name="Hildebrand F."/>
            <person name="Pallen M.J."/>
        </authorList>
    </citation>
    <scope>NUCLEOTIDE SEQUENCE</scope>
    <source>
        <strain evidence="3">ChiBcec8-13705</strain>
    </source>
</reference>
<protein>
    <submittedName>
        <fullName evidence="3">V-type ATPase subunit</fullName>
    </submittedName>
</protein>
<comment type="caution">
    <text evidence="3">The sequence shown here is derived from an EMBL/GenBank/DDBJ whole genome shotgun (WGS) entry which is preliminary data.</text>
</comment>
<dbReference type="PANTHER" id="PTHR38682">
    <property type="entry name" value="V-TYPE ATP SYNTHASE SUBUNIT C"/>
    <property type="match status" value="1"/>
</dbReference>
<accession>A0A9D2M568</accession>
<dbReference type="InterPro" id="IPR002843">
    <property type="entry name" value="ATPase_V0-cplx_csu/dsu"/>
</dbReference>
<proteinExistence type="predicted"/>
<dbReference type="GO" id="GO:0046961">
    <property type="term" value="F:proton-transporting ATPase activity, rotational mechanism"/>
    <property type="evidence" value="ECO:0007669"/>
    <property type="project" value="InterPro"/>
</dbReference>
<evidence type="ECO:0000313" key="4">
    <source>
        <dbReference type="Proteomes" id="UP000886803"/>
    </source>
</evidence>
<dbReference type="Proteomes" id="UP000886803">
    <property type="component" value="Unassembled WGS sequence"/>
</dbReference>
<name>A0A9D2M568_9FIRM</name>
<evidence type="ECO:0000256" key="2">
    <source>
        <dbReference type="ARBA" id="ARBA00023065"/>
    </source>
</evidence>
<dbReference type="PANTHER" id="PTHR38682:SF1">
    <property type="entry name" value="V-TYPE ATP SYNTHASE SUBUNIT C"/>
    <property type="match status" value="1"/>
</dbReference>
<sequence>MELPLRAKASNAALAKARALYGRRLTAADYRRLAACRTMPQLAAELKALPMYAGALETVNAPLARRAQLEALLSQAIFDRYDSLCRYELSSGEKVFHYIIISCEVQEILSCLRCLDAGRPGDYLYKLPDFLQQHCTVDLYALTKVADAASLLAALAGTPYAALLAPLRQIPAGRKLLVYAEPYLEGYRHEALVNLAKEGPGPASPGKAPSLWDYIALDCDIEALSNAGRLIRLGADPATISEAVRRDCTALKPAEWEQMLASHDFPSFQAALRRTRYGQALQGYRYTFLKEGLRHYQYDWCRKWLRFSTDPALVMLCYIRLARCEVDNLDHIIEGVHYGMPADELLSMLVGAEENETQTNQGRVH</sequence>
<keyword evidence="2" id="KW-0406">Ion transport</keyword>
<dbReference type="InterPro" id="IPR044911">
    <property type="entry name" value="V-type_ATPase_csu/dsu_dom_3"/>
</dbReference>
<dbReference type="Pfam" id="PF01992">
    <property type="entry name" value="vATP-synt_AC39"/>
    <property type="match status" value="1"/>
</dbReference>